<name>A0A120GPE0_9BACI</name>
<comment type="caution">
    <text evidence="2">The sequence shown here is derived from an EMBL/GenBank/DDBJ whole genome shotgun (WGS) entry which is preliminary data.</text>
</comment>
<evidence type="ECO:0000313" key="3">
    <source>
        <dbReference type="Proteomes" id="UP000064189"/>
    </source>
</evidence>
<dbReference type="EMBL" id="LNNH01000025">
    <property type="protein sequence ID" value="KWW17949.1"/>
    <property type="molecule type" value="Genomic_DNA"/>
</dbReference>
<dbReference type="SUPFAM" id="SSF47413">
    <property type="entry name" value="lambda repressor-like DNA-binding domains"/>
    <property type="match status" value="1"/>
</dbReference>
<evidence type="ECO:0000259" key="1">
    <source>
        <dbReference type="PROSITE" id="PS50943"/>
    </source>
</evidence>
<dbReference type="InterPro" id="IPR001387">
    <property type="entry name" value="Cro/C1-type_HTH"/>
</dbReference>
<dbReference type="Proteomes" id="UP000064189">
    <property type="component" value="Unassembled WGS sequence"/>
</dbReference>
<dbReference type="GO" id="GO:0003677">
    <property type="term" value="F:DNA binding"/>
    <property type="evidence" value="ECO:0007669"/>
    <property type="project" value="InterPro"/>
</dbReference>
<proteinExistence type="predicted"/>
<gene>
    <name evidence="2" type="ORF">AS888_20780</name>
</gene>
<dbReference type="Gene3D" id="1.10.260.40">
    <property type="entry name" value="lambda repressor-like DNA-binding domains"/>
    <property type="match status" value="1"/>
</dbReference>
<organism evidence="2 3">
    <name type="scientific">Peribacillus simplex</name>
    <dbReference type="NCBI Taxonomy" id="1478"/>
    <lineage>
        <taxon>Bacteria</taxon>
        <taxon>Bacillati</taxon>
        <taxon>Bacillota</taxon>
        <taxon>Bacilli</taxon>
        <taxon>Bacillales</taxon>
        <taxon>Bacillaceae</taxon>
        <taxon>Peribacillus</taxon>
    </lineage>
</organism>
<sequence length="64" mass="7951">MYEQGKRQLDYNSLIQLAEYYKVSLDYLFQRTDVPFLYEAMEEDELEFMLQSLSLYRDIKYKFK</sequence>
<feature type="domain" description="HTH cro/C1-type" evidence="1">
    <location>
        <begin position="2"/>
        <end position="28"/>
    </location>
</feature>
<dbReference type="AlphaFoldDB" id="A0A120GPE0"/>
<dbReference type="PROSITE" id="PS50943">
    <property type="entry name" value="HTH_CROC1"/>
    <property type="match status" value="1"/>
</dbReference>
<protein>
    <recommendedName>
        <fullName evidence="1">HTH cro/C1-type domain-containing protein</fullName>
    </recommendedName>
</protein>
<reference evidence="2 3" key="1">
    <citation type="submission" date="2015-11" db="EMBL/GenBank/DDBJ databases">
        <title>Genome Sequence of Bacillus simplex strain VanAntwerpen2.</title>
        <authorList>
            <person name="Couger M.B."/>
        </authorList>
    </citation>
    <scope>NUCLEOTIDE SEQUENCE [LARGE SCALE GENOMIC DNA]</scope>
    <source>
        <strain evidence="2 3">VanAntwerpen02</strain>
    </source>
</reference>
<accession>A0A120GPE0</accession>
<evidence type="ECO:0000313" key="2">
    <source>
        <dbReference type="EMBL" id="KWW17949.1"/>
    </source>
</evidence>
<dbReference type="InterPro" id="IPR010982">
    <property type="entry name" value="Lambda_DNA-bd_dom_sf"/>
</dbReference>
<keyword evidence="3" id="KW-1185">Reference proteome</keyword>